<protein>
    <submittedName>
        <fullName evidence="1">Uncharacterized protein</fullName>
    </submittedName>
</protein>
<proteinExistence type="predicted"/>
<evidence type="ECO:0000313" key="1">
    <source>
        <dbReference type="EMBL" id="SHG10657.1"/>
    </source>
</evidence>
<reference evidence="1 2" key="1">
    <citation type="submission" date="2016-11" db="EMBL/GenBank/DDBJ databases">
        <authorList>
            <person name="Jaros S."/>
            <person name="Januszkiewicz K."/>
            <person name="Wedrychowicz H."/>
        </authorList>
    </citation>
    <scope>NUCLEOTIDE SEQUENCE [LARGE SCALE GENOMIC DNA]</scope>
    <source>
        <strain evidence="1 2">GAS138</strain>
    </source>
</reference>
<gene>
    <name evidence="1" type="ORF">SAMN05443248_0308</name>
</gene>
<evidence type="ECO:0000313" key="2">
    <source>
        <dbReference type="Proteomes" id="UP000189796"/>
    </source>
</evidence>
<organism evidence="1 2">
    <name type="scientific">Bradyrhizobium erythrophlei</name>
    <dbReference type="NCBI Taxonomy" id="1437360"/>
    <lineage>
        <taxon>Bacteria</taxon>
        <taxon>Pseudomonadati</taxon>
        <taxon>Pseudomonadota</taxon>
        <taxon>Alphaproteobacteria</taxon>
        <taxon>Hyphomicrobiales</taxon>
        <taxon>Nitrobacteraceae</taxon>
        <taxon>Bradyrhizobium</taxon>
    </lineage>
</organism>
<accession>A0A1M5H3U0</accession>
<dbReference type="EMBL" id="LT670817">
    <property type="protein sequence ID" value="SHG10657.1"/>
    <property type="molecule type" value="Genomic_DNA"/>
</dbReference>
<name>A0A1M5H3U0_9BRAD</name>
<dbReference type="Proteomes" id="UP000189796">
    <property type="component" value="Chromosome I"/>
</dbReference>
<dbReference type="AlphaFoldDB" id="A0A1M5H3U0"/>
<sequence>MEVALAEHNNVVHRQYDLNLARCHLITVSGFTIAKAPSTFGAKRYKPANIRRSSIPNVGRFGDCRRNTLSR</sequence>